<dbReference type="EMBL" id="ABCS01000134">
    <property type="protein sequence ID" value="EDM74375.1"/>
    <property type="molecule type" value="Genomic_DNA"/>
</dbReference>
<evidence type="ECO:0000313" key="1">
    <source>
        <dbReference type="EMBL" id="EDM74375.1"/>
    </source>
</evidence>
<proteinExistence type="predicted"/>
<protein>
    <submittedName>
        <fullName evidence="1">Uncharacterized protein</fullName>
    </submittedName>
</protein>
<gene>
    <name evidence="1" type="ORF">PPSIR1_29705</name>
</gene>
<dbReference type="AlphaFoldDB" id="A6GIC2"/>
<organism evidence="1 2">
    <name type="scientific">Plesiocystis pacifica SIR-1</name>
    <dbReference type="NCBI Taxonomy" id="391625"/>
    <lineage>
        <taxon>Bacteria</taxon>
        <taxon>Pseudomonadati</taxon>
        <taxon>Myxococcota</taxon>
        <taxon>Polyangia</taxon>
        <taxon>Nannocystales</taxon>
        <taxon>Nannocystaceae</taxon>
        <taxon>Plesiocystis</taxon>
    </lineage>
</organism>
<sequence>MIRREIREFLSPRALEILFEAANGAELIVEGAPDSRSTAADQGYATVMVTVDLANPDLAAILREPPDIATANRVAELMRGSEALRERLCALARPRLAEIFGADADSLGIELSPAVRVAGTTILIDGDAVVWLGSARSRNLSNKVVGQ</sequence>
<dbReference type="Proteomes" id="UP000005801">
    <property type="component" value="Unassembled WGS sequence"/>
</dbReference>
<evidence type="ECO:0000313" key="2">
    <source>
        <dbReference type="Proteomes" id="UP000005801"/>
    </source>
</evidence>
<reference evidence="1 2" key="1">
    <citation type="submission" date="2007-06" db="EMBL/GenBank/DDBJ databases">
        <authorList>
            <person name="Shimkets L."/>
            <person name="Ferriera S."/>
            <person name="Johnson J."/>
            <person name="Kravitz S."/>
            <person name="Beeson K."/>
            <person name="Sutton G."/>
            <person name="Rogers Y.-H."/>
            <person name="Friedman R."/>
            <person name="Frazier M."/>
            <person name="Venter J.C."/>
        </authorList>
    </citation>
    <scope>NUCLEOTIDE SEQUENCE [LARGE SCALE GENOMIC DNA]</scope>
    <source>
        <strain evidence="1 2">SIR-1</strain>
    </source>
</reference>
<keyword evidence="2" id="KW-1185">Reference proteome</keyword>
<accession>A6GIC2</accession>
<comment type="caution">
    <text evidence="1">The sequence shown here is derived from an EMBL/GenBank/DDBJ whole genome shotgun (WGS) entry which is preliminary data.</text>
</comment>
<dbReference type="STRING" id="391625.PPSIR1_29705"/>
<name>A6GIC2_9BACT</name>